<protein>
    <submittedName>
        <fullName evidence="2">Ribonuclease H</fullName>
    </submittedName>
</protein>
<dbReference type="InterPro" id="IPR053151">
    <property type="entry name" value="RNase_H-like"/>
</dbReference>
<evidence type="ECO:0000313" key="3">
    <source>
        <dbReference type="Proteomes" id="UP000236291"/>
    </source>
</evidence>
<dbReference type="Proteomes" id="UP000236291">
    <property type="component" value="Unassembled WGS sequence"/>
</dbReference>
<dbReference type="CDD" id="cd06222">
    <property type="entry name" value="RNase_H_like"/>
    <property type="match status" value="1"/>
</dbReference>
<dbReference type="Gene3D" id="3.30.420.10">
    <property type="entry name" value="Ribonuclease H-like superfamily/Ribonuclease H"/>
    <property type="match status" value="1"/>
</dbReference>
<organism evidence="2 3">
    <name type="scientific">Trifolium pratense</name>
    <name type="common">Red clover</name>
    <dbReference type="NCBI Taxonomy" id="57577"/>
    <lineage>
        <taxon>Eukaryota</taxon>
        <taxon>Viridiplantae</taxon>
        <taxon>Streptophyta</taxon>
        <taxon>Embryophyta</taxon>
        <taxon>Tracheophyta</taxon>
        <taxon>Spermatophyta</taxon>
        <taxon>Magnoliopsida</taxon>
        <taxon>eudicotyledons</taxon>
        <taxon>Gunneridae</taxon>
        <taxon>Pentapetalae</taxon>
        <taxon>rosids</taxon>
        <taxon>fabids</taxon>
        <taxon>Fabales</taxon>
        <taxon>Fabaceae</taxon>
        <taxon>Papilionoideae</taxon>
        <taxon>50 kb inversion clade</taxon>
        <taxon>NPAAA clade</taxon>
        <taxon>Hologalegina</taxon>
        <taxon>IRL clade</taxon>
        <taxon>Trifolieae</taxon>
        <taxon>Trifolium</taxon>
    </lineage>
</organism>
<dbReference type="GO" id="GO:0004523">
    <property type="term" value="F:RNA-DNA hybrid ribonuclease activity"/>
    <property type="evidence" value="ECO:0007669"/>
    <property type="project" value="InterPro"/>
</dbReference>
<dbReference type="InterPro" id="IPR036397">
    <property type="entry name" value="RNaseH_sf"/>
</dbReference>
<dbReference type="PANTHER" id="PTHR47723:SF13">
    <property type="entry name" value="PUTATIVE-RELATED"/>
    <property type="match status" value="1"/>
</dbReference>
<dbReference type="GO" id="GO:0003676">
    <property type="term" value="F:nucleic acid binding"/>
    <property type="evidence" value="ECO:0007669"/>
    <property type="project" value="InterPro"/>
</dbReference>
<proteinExistence type="predicted"/>
<dbReference type="InterPro" id="IPR002156">
    <property type="entry name" value="RNaseH_domain"/>
</dbReference>
<name>A0A2K3LD86_TRIPR</name>
<dbReference type="InterPro" id="IPR012337">
    <property type="entry name" value="RNaseH-like_sf"/>
</dbReference>
<sequence>MRNQTISEDDFQRQTDPTYMIIKMVEDIDKCIHHILNIRQCDTIFIGWRSPREGWIKLNCDGAYKDSFDLAGCGGLFRKSDDRLIKGYSRKIGTYDAFSAEMWGMYLGMQLALRQCFHHLQVENDSKSLVDMITGKVKFNGNPPTLVCCIQEFLKLN</sequence>
<dbReference type="EMBL" id="ASHM01030756">
    <property type="protein sequence ID" value="PNX76496.1"/>
    <property type="molecule type" value="Genomic_DNA"/>
</dbReference>
<reference evidence="2 3" key="1">
    <citation type="journal article" date="2014" name="Am. J. Bot.">
        <title>Genome assembly and annotation for red clover (Trifolium pratense; Fabaceae).</title>
        <authorList>
            <person name="Istvanek J."/>
            <person name="Jaros M."/>
            <person name="Krenek A."/>
            <person name="Repkova J."/>
        </authorList>
    </citation>
    <scope>NUCLEOTIDE SEQUENCE [LARGE SCALE GENOMIC DNA]</scope>
    <source>
        <strain evidence="3">cv. Tatra</strain>
        <tissue evidence="2">Young leaves</tissue>
    </source>
</reference>
<dbReference type="STRING" id="57577.A0A2K3LD86"/>
<evidence type="ECO:0000313" key="2">
    <source>
        <dbReference type="EMBL" id="PNX76496.1"/>
    </source>
</evidence>
<dbReference type="InterPro" id="IPR044730">
    <property type="entry name" value="RNase_H-like_dom_plant"/>
</dbReference>
<accession>A0A2K3LD86</accession>
<comment type="caution">
    <text evidence="2">The sequence shown here is derived from an EMBL/GenBank/DDBJ whole genome shotgun (WGS) entry which is preliminary data.</text>
</comment>
<dbReference type="PANTHER" id="PTHR47723">
    <property type="entry name" value="OS05G0353850 PROTEIN"/>
    <property type="match status" value="1"/>
</dbReference>
<feature type="domain" description="RNase H type-1" evidence="1">
    <location>
        <begin position="59"/>
        <end position="146"/>
    </location>
</feature>
<evidence type="ECO:0000259" key="1">
    <source>
        <dbReference type="Pfam" id="PF13456"/>
    </source>
</evidence>
<dbReference type="AlphaFoldDB" id="A0A2K3LD86"/>
<gene>
    <name evidence="2" type="ORF">L195_g032445</name>
</gene>
<reference evidence="2 3" key="2">
    <citation type="journal article" date="2017" name="Front. Plant Sci.">
        <title>Gene Classification and Mining of Molecular Markers Useful in Red Clover (Trifolium pratense) Breeding.</title>
        <authorList>
            <person name="Istvanek J."/>
            <person name="Dluhosova J."/>
            <person name="Dluhos P."/>
            <person name="Patkova L."/>
            <person name="Nedelnik J."/>
            <person name="Repkova J."/>
        </authorList>
    </citation>
    <scope>NUCLEOTIDE SEQUENCE [LARGE SCALE GENOMIC DNA]</scope>
    <source>
        <strain evidence="3">cv. Tatra</strain>
        <tissue evidence="2">Young leaves</tissue>
    </source>
</reference>
<dbReference type="SUPFAM" id="SSF53098">
    <property type="entry name" value="Ribonuclease H-like"/>
    <property type="match status" value="1"/>
</dbReference>
<dbReference type="Pfam" id="PF13456">
    <property type="entry name" value="RVT_3"/>
    <property type="match status" value="1"/>
</dbReference>